<evidence type="ECO:0008006" key="4">
    <source>
        <dbReference type="Google" id="ProtNLM"/>
    </source>
</evidence>
<comment type="caution">
    <text evidence="2">The sequence shown here is derived from an EMBL/GenBank/DDBJ whole genome shotgun (WGS) entry which is preliminary data.</text>
</comment>
<proteinExistence type="predicted"/>
<keyword evidence="1" id="KW-1133">Transmembrane helix</keyword>
<gene>
    <name evidence="2" type="ORF">RM446_12275</name>
</gene>
<sequence length="101" mass="10523">MTIEGVGVGGLVELVPVLELGATGLVSLGVVLIATGRLVPARTVDRIVAARDEIIVQQRATIERQQSVIQVRDEQVGALVEQGQTSARALEALRRAGEGAG</sequence>
<evidence type="ECO:0000313" key="3">
    <source>
        <dbReference type="Proteomes" id="UP001183226"/>
    </source>
</evidence>
<name>A0ABU2KUB2_9ACTN</name>
<reference evidence="3" key="1">
    <citation type="submission" date="2023-07" db="EMBL/GenBank/DDBJ databases">
        <title>30 novel species of actinomycetes from the DSMZ collection.</title>
        <authorList>
            <person name="Nouioui I."/>
        </authorList>
    </citation>
    <scope>NUCLEOTIDE SEQUENCE [LARGE SCALE GENOMIC DNA]</scope>
    <source>
        <strain evidence="3">DSM 45055</strain>
    </source>
</reference>
<accession>A0ABU2KUB2</accession>
<evidence type="ECO:0000313" key="2">
    <source>
        <dbReference type="EMBL" id="MDT0302890.1"/>
    </source>
</evidence>
<dbReference type="EMBL" id="JAVREK010000011">
    <property type="protein sequence ID" value="MDT0302890.1"/>
    <property type="molecule type" value="Genomic_DNA"/>
</dbReference>
<organism evidence="2 3">
    <name type="scientific">Streptomonospora wellingtoniae</name>
    <dbReference type="NCBI Taxonomy" id="3075544"/>
    <lineage>
        <taxon>Bacteria</taxon>
        <taxon>Bacillati</taxon>
        <taxon>Actinomycetota</taxon>
        <taxon>Actinomycetes</taxon>
        <taxon>Streptosporangiales</taxon>
        <taxon>Nocardiopsidaceae</taxon>
        <taxon>Streptomonospora</taxon>
    </lineage>
</organism>
<keyword evidence="1" id="KW-0472">Membrane</keyword>
<protein>
    <recommendedName>
        <fullName evidence="4">Holin</fullName>
    </recommendedName>
</protein>
<keyword evidence="3" id="KW-1185">Reference proteome</keyword>
<keyword evidence="1" id="KW-0812">Transmembrane</keyword>
<evidence type="ECO:0000256" key="1">
    <source>
        <dbReference type="SAM" id="Phobius"/>
    </source>
</evidence>
<dbReference type="Proteomes" id="UP001183226">
    <property type="component" value="Unassembled WGS sequence"/>
</dbReference>
<dbReference type="RefSeq" id="WP_311545373.1">
    <property type="nucleotide sequence ID" value="NZ_JAVREK010000011.1"/>
</dbReference>
<feature type="transmembrane region" description="Helical" evidence="1">
    <location>
        <begin position="20"/>
        <end position="39"/>
    </location>
</feature>